<keyword evidence="1" id="KW-1133">Transmembrane helix</keyword>
<evidence type="ECO:0000313" key="2">
    <source>
        <dbReference type="EMBL" id="TPG32594.1"/>
    </source>
</evidence>
<keyword evidence="1" id="KW-0812">Transmembrane</keyword>
<feature type="transmembrane region" description="Helical" evidence="1">
    <location>
        <begin position="88"/>
        <end position="109"/>
    </location>
</feature>
<dbReference type="EMBL" id="RCZH01000024">
    <property type="protein sequence ID" value="TPG32594.1"/>
    <property type="molecule type" value="Genomic_DNA"/>
</dbReference>
<sequence>MMQNSRLKKYYNLDLTQKFAIAIPVLFLLSCLTKRYIERFRFSQEFRWIYEYGSFGALILCLLLVVFSFINSISIIGGLKIKLLPKILWFLLSSSVFFLIMGLLITLGVL</sequence>
<gene>
    <name evidence="2" type="ORF">EAH81_25230</name>
</gene>
<keyword evidence="1" id="KW-0472">Membrane</keyword>
<evidence type="ECO:0000256" key="1">
    <source>
        <dbReference type="SAM" id="Phobius"/>
    </source>
</evidence>
<proteinExistence type="predicted"/>
<dbReference type="PROSITE" id="PS51257">
    <property type="entry name" value="PROKAR_LIPOPROTEIN"/>
    <property type="match status" value="1"/>
</dbReference>
<keyword evidence="3" id="KW-1185">Reference proteome</keyword>
<name>A0A502E5H4_9FLAO</name>
<dbReference type="AlphaFoldDB" id="A0A502E5H4"/>
<evidence type="ECO:0000313" key="3">
    <source>
        <dbReference type="Proteomes" id="UP000319700"/>
    </source>
</evidence>
<protein>
    <submittedName>
        <fullName evidence="2">Uncharacterized protein</fullName>
    </submittedName>
</protein>
<dbReference type="Proteomes" id="UP000319700">
    <property type="component" value="Unassembled WGS sequence"/>
</dbReference>
<organism evidence="2 3">
    <name type="scientific">Flavobacterium pectinovorum</name>
    <dbReference type="NCBI Taxonomy" id="29533"/>
    <lineage>
        <taxon>Bacteria</taxon>
        <taxon>Pseudomonadati</taxon>
        <taxon>Bacteroidota</taxon>
        <taxon>Flavobacteriia</taxon>
        <taxon>Flavobacteriales</taxon>
        <taxon>Flavobacteriaceae</taxon>
        <taxon>Flavobacterium</taxon>
    </lineage>
</organism>
<accession>A0A502E5H4</accession>
<feature type="transmembrane region" description="Helical" evidence="1">
    <location>
        <begin position="57"/>
        <end position="76"/>
    </location>
</feature>
<comment type="caution">
    <text evidence="2">The sequence shown here is derived from an EMBL/GenBank/DDBJ whole genome shotgun (WGS) entry which is preliminary data.</text>
</comment>
<reference evidence="2 3" key="1">
    <citation type="journal article" date="2019" name="Environ. Microbiol.">
        <title>Species interactions and distinct microbial communities in high Arctic permafrost affected cryosols are associated with the CH4 and CO2 gas fluxes.</title>
        <authorList>
            <person name="Altshuler I."/>
            <person name="Hamel J."/>
            <person name="Turney S."/>
            <person name="Magnuson E."/>
            <person name="Levesque R."/>
            <person name="Greer C."/>
            <person name="Whyte L.G."/>
        </authorList>
    </citation>
    <scope>NUCLEOTIDE SEQUENCE [LARGE SCALE GENOMIC DNA]</scope>
    <source>
        <strain evidence="2 3">42</strain>
    </source>
</reference>